<dbReference type="SUPFAM" id="SSF53244">
    <property type="entry name" value="MurD-like peptide ligases, peptide-binding domain"/>
    <property type="match status" value="1"/>
</dbReference>
<dbReference type="NCBIfam" id="TIGR01143">
    <property type="entry name" value="murF"/>
    <property type="match status" value="1"/>
</dbReference>
<dbReference type="Proteomes" id="UP000298429">
    <property type="component" value="Unassembled WGS sequence"/>
</dbReference>
<dbReference type="Pfam" id="PF02875">
    <property type="entry name" value="Mur_ligase_C"/>
    <property type="match status" value="1"/>
</dbReference>
<evidence type="ECO:0000256" key="8">
    <source>
        <dbReference type="ARBA" id="ARBA00023306"/>
    </source>
</evidence>
<evidence type="ECO:0000256" key="3">
    <source>
        <dbReference type="ARBA" id="ARBA00022618"/>
    </source>
</evidence>
<keyword evidence="5 10" id="KW-0067">ATP-binding</keyword>
<dbReference type="GO" id="GO:0005524">
    <property type="term" value="F:ATP binding"/>
    <property type="evidence" value="ECO:0007669"/>
    <property type="project" value="UniProtKB-UniRule"/>
</dbReference>
<dbReference type="Gene3D" id="3.40.1390.10">
    <property type="entry name" value="MurE/MurF, N-terminal domain"/>
    <property type="match status" value="1"/>
</dbReference>
<gene>
    <name evidence="10" type="primary">murF</name>
    <name evidence="15" type="ORF">EHQ76_06485</name>
</gene>
<evidence type="ECO:0000256" key="4">
    <source>
        <dbReference type="ARBA" id="ARBA00022741"/>
    </source>
</evidence>
<dbReference type="SUPFAM" id="SSF63418">
    <property type="entry name" value="MurE/MurF N-terminal domain"/>
    <property type="match status" value="1"/>
</dbReference>
<evidence type="ECO:0000259" key="13">
    <source>
        <dbReference type="Pfam" id="PF02875"/>
    </source>
</evidence>
<keyword evidence="7 10" id="KW-0573">Peptidoglycan synthesis</keyword>
<dbReference type="EMBL" id="RQGN01000035">
    <property type="protein sequence ID" value="TGM06031.1"/>
    <property type="molecule type" value="Genomic_DNA"/>
</dbReference>
<keyword evidence="6 10" id="KW-0133">Cell shape</keyword>
<dbReference type="InterPro" id="IPR000713">
    <property type="entry name" value="Mur_ligase_N"/>
</dbReference>
<dbReference type="HAMAP" id="MF_02019">
    <property type="entry name" value="MurF"/>
    <property type="match status" value="1"/>
</dbReference>
<comment type="caution">
    <text evidence="15">The sequence shown here is derived from an EMBL/GenBank/DDBJ whole genome shotgun (WGS) entry which is preliminary data.</text>
</comment>
<evidence type="ECO:0000256" key="11">
    <source>
        <dbReference type="RuleBase" id="RU004136"/>
    </source>
</evidence>
<evidence type="ECO:0000256" key="10">
    <source>
        <dbReference type="HAMAP-Rule" id="MF_02019"/>
    </source>
</evidence>
<feature type="domain" description="Mur ligase C-terminal" evidence="13">
    <location>
        <begin position="326"/>
        <end position="453"/>
    </location>
</feature>
<reference evidence="15 16" key="1">
    <citation type="journal article" date="2019" name="PLoS Negl. Trop. Dis.">
        <title>Revisiting the worldwide diversity of Leptospira species in the environment.</title>
        <authorList>
            <person name="Vincent A.T."/>
            <person name="Schiettekatte O."/>
            <person name="Bourhy P."/>
            <person name="Veyrier F.J."/>
            <person name="Picardeau M."/>
        </authorList>
    </citation>
    <scope>NUCLEOTIDE SEQUENCE [LARGE SCALE GENOMIC DNA]</scope>
    <source>
        <strain evidence="15 16">201702444</strain>
    </source>
</reference>
<comment type="pathway">
    <text evidence="10 11">Cell wall biogenesis; peptidoglycan biosynthesis.</text>
</comment>
<feature type="domain" description="Mur ligase central" evidence="14">
    <location>
        <begin position="118"/>
        <end position="300"/>
    </location>
</feature>
<protein>
    <recommendedName>
        <fullName evidence="10 11">UDP-N-acetylmuramoyl-tripeptide--D-alanyl-D-alanine ligase</fullName>
        <ecNumber evidence="10 11">6.3.2.10</ecNumber>
    </recommendedName>
    <alternativeName>
        <fullName evidence="10">D-alanyl-D-alanine-adding enzyme</fullName>
    </alternativeName>
</protein>
<dbReference type="GO" id="GO:0071555">
    <property type="term" value="P:cell wall organization"/>
    <property type="evidence" value="ECO:0007669"/>
    <property type="project" value="UniProtKB-KW"/>
</dbReference>
<dbReference type="GO" id="GO:0008360">
    <property type="term" value="P:regulation of cell shape"/>
    <property type="evidence" value="ECO:0007669"/>
    <property type="project" value="UniProtKB-KW"/>
</dbReference>
<keyword evidence="3 10" id="KW-0132">Cell division</keyword>
<organism evidence="15 16">
    <name type="scientific">Leptospira barantonii</name>
    <dbReference type="NCBI Taxonomy" id="2023184"/>
    <lineage>
        <taxon>Bacteria</taxon>
        <taxon>Pseudomonadati</taxon>
        <taxon>Spirochaetota</taxon>
        <taxon>Spirochaetia</taxon>
        <taxon>Leptospirales</taxon>
        <taxon>Leptospiraceae</taxon>
        <taxon>Leptospira</taxon>
    </lineage>
</organism>
<dbReference type="Pfam" id="PF08245">
    <property type="entry name" value="Mur_ligase_M"/>
    <property type="match status" value="1"/>
</dbReference>
<dbReference type="InterPro" id="IPR004101">
    <property type="entry name" value="Mur_ligase_C"/>
</dbReference>
<comment type="similarity">
    <text evidence="10">Belongs to the MurCDEF family. MurF subfamily.</text>
</comment>
<dbReference type="InterPro" id="IPR036565">
    <property type="entry name" value="Mur-like_cat_sf"/>
</dbReference>
<dbReference type="RefSeq" id="WP_135670260.1">
    <property type="nucleotide sequence ID" value="NZ_RQGN01000035.1"/>
</dbReference>
<evidence type="ECO:0000313" key="16">
    <source>
        <dbReference type="Proteomes" id="UP000298429"/>
    </source>
</evidence>
<dbReference type="GO" id="GO:0047480">
    <property type="term" value="F:UDP-N-acetylmuramoyl-tripeptide-D-alanyl-D-alanine ligase activity"/>
    <property type="evidence" value="ECO:0007669"/>
    <property type="project" value="UniProtKB-UniRule"/>
</dbReference>
<feature type="domain" description="Mur ligase N-terminal catalytic" evidence="12">
    <location>
        <begin position="30"/>
        <end position="107"/>
    </location>
</feature>
<evidence type="ECO:0000256" key="5">
    <source>
        <dbReference type="ARBA" id="ARBA00022840"/>
    </source>
</evidence>
<dbReference type="Gene3D" id="3.40.1190.10">
    <property type="entry name" value="Mur-like, catalytic domain"/>
    <property type="match status" value="1"/>
</dbReference>
<evidence type="ECO:0000256" key="9">
    <source>
        <dbReference type="ARBA" id="ARBA00023316"/>
    </source>
</evidence>
<dbReference type="SUPFAM" id="SSF53623">
    <property type="entry name" value="MurD-like peptide ligases, catalytic domain"/>
    <property type="match status" value="1"/>
</dbReference>
<dbReference type="AlphaFoldDB" id="A0A5F2BKD6"/>
<accession>A0A5F2BKD6</accession>
<comment type="function">
    <text evidence="10 11">Involved in cell wall formation. Catalyzes the final step in the synthesis of UDP-N-acetylmuramoyl-pentapeptide, the precursor of murein.</text>
</comment>
<keyword evidence="4 10" id="KW-0547">Nucleotide-binding</keyword>
<comment type="catalytic activity">
    <reaction evidence="10 11">
        <text>D-alanyl-D-alanine + UDP-N-acetyl-alpha-D-muramoyl-L-alanyl-gamma-D-glutamyl-meso-2,6-diaminopimelate + ATP = UDP-N-acetyl-alpha-D-muramoyl-L-alanyl-gamma-D-glutamyl-meso-2,6-diaminopimeloyl-D-alanyl-D-alanine + ADP + phosphate + H(+)</text>
        <dbReference type="Rhea" id="RHEA:28374"/>
        <dbReference type="ChEBI" id="CHEBI:15378"/>
        <dbReference type="ChEBI" id="CHEBI:30616"/>
        <dbReference type="ChEBI" id="CHEBI:43474"/>
        <dbReference type="ChEBI" id="CHEBI:57822"/>
        <dbReference type="ChEBI" id="CHEBI:61386"/>
        <dbReference type="ChEBI" id="CHEBI:83905"/>
        <dbReference type="ChEBI" id="CHEBI:456216"/>
        <dbReference type="EC" id="6.3.2.10"/>
    </reaction>
</comment>
<dbReference type="GO" id="GO:0009252">
    <property type="term" value="P:peptidoglycan biosynthetic process"/>
    <property type="evidence" value="ECO:0007669"/>
    <property type="project" value="UniProtKB-UniRule"/>
</dbReference>
<evidence type="ECO:0000256" key="2">
    <source>
        <dbReference type="ARBA" id="ARBA00022598"/>
    </source>
</evidence>
<keyword evidence="2 10" id="KW-0436">Ligase</keyword>
<comment type="subcellular location">
    <subcellularLocation>
        <location evidence="10 11">Cytoplasm</location>
    </subcellularLocation>
</comment>
<dbReference type="UniPathway" id="UPA00219"/>
<dbReference type="InterPro" id="IPR005863">
    <property type="entry name" value="UDP-N-AcMur_synth"/>
</dbReference>
<keyword evidence="1 10" id="KW-0963">Cytoplasm</keyword>
<feature type="binding site" evidence="10">
    <location>
        <begin position="120"/>
        <end position="126"/>
    </location>
    <ligand>
        <name>ATP</name>
        <dbReference type="ChEBI" id="CHEBI:30616"/>
    </ligand>
</feature>
<dbReference type="GO" id="GO:0008766">
    <property type="term" value="F:UDP-N-acetylmuramoylalanyl-D-glutamyl-2,6-diaminopimelate-D-alanyl-D-alanine ligase activity"/>
    <property type="evidence" value="ECO:0007669"/>
    <property type="project" value="RHEA"/>
</dbReference>
<evidence type="ECO:0000259" key="12">
    <source>
        <dbReference type="Pfam" id="PF01225"/>
    </source>
</evidence>
<evidence type="ECO:0000259" key="14">
    <source>
        <dbReference type="Pfam" id="PF08245"/>
    </source>
</evidence>
<dbReference type="GO" id="GO:0051301">
    <property type="term" value="P:cell division"/>
    <property type="evidence" value="ECO:0007669"/>
    <property type="project" value="UniProtKB-KW"/>
</dbReference>
<dbReference type="InterPro" id="IPR036615">
    <property type="entry name" value="Mur_ligase_C_dom_sf"/>
</dbReference>
<dbReference type="EC" id="6.3.2.10" evidence="10 11"/>
<name>A0A5F2BKD6_9LEPT</name>
<dbReference type="OrthoDB" id="9801978at2"/>
<evidence type="ECO:0000256" key="1">
    <source>
        <dbReference type="ARBA" id="ARBA00022490"/>
    </source>
</evidence>
<dbReference type="PANTHER" id="PTHR43024:SF1">
    <property type="entry name" value="UDP-N-ACETYLMURAMOYL-TRIPEPTIDE--D-ALANYL-D-ALANINE LIGASE"/>
    <property type="match status" value="1"/>
</dbReference>
<proteinExistence type="inferred from homology"/>
<dbReference type="Gene3D" id="3.90.190.20">
    <property type="entry name" value="Mur ligase, C-terminal domain"/>
    <property type="match status" value="1"/>
</dbReference>
<dbReference type="InterPro" id="IPR051046">
    <property type="entry name" value="MurCDEF_CellWall_CoF430Synth"/>
</dbReference>
<evidence type="ECO:0000256" key="6">
    <source>
        <dbReference type="ARBA" id="ARBA00022960"/>
    </source>
</evidence>
<dbReference type="InterPro" id="IPR013221">
    <property type="entry name" value="Mur_ligase_cen"/>
</dbReference>
<evidence type="ECO:0000313" key="15">
    <source>
        <dbReference type="EMBL" id="TGM06031.1"/>
    </source>
</evidence>
<dbReference type="Pfam" id="PF01225">
    <property type="entry name" value="Mur_ligase"/>
    <property type="match status" value="1"/>
</dbReference>
<keyword evidence="8 10" id="KW-0131">Cell cycle</keyword>
<dbReference type="GO" id="GO:0005737">
    <property type="term" value="C:cytoplasm"/>
    <property type="evidence" value="ECO:0007669"/>
    <property type="project" value="UniProtKB-SubCell"/>
</dbReference>
<dbReference type="InterPro" id="IPR035911">
    <property type="entry name" value="MurE/MurF_N"/>
</dbReference>
<dbReference type="PANTHER" id="PTHR43024">
    <property type="entry name" value="UDP-N-ACETYLMURAMOYL-TRIPEPTIDE--D-ALANYL-D-ALANINE LIGASE"/>
    <property type="match status" value="1"/>
</dbReference>
<evidence type="ECO:0000256" key="7">
    <source>
        <dbReference type="ARBA" id="ARBA00022984"/>
    </source>
</evidence>
<keyword evidence="9 10" id="KW-0961">Cell wall biogenesis/degradation</keyword>
<sequence length="466" mass="51677">MKATFSYDPETIRKVLGSESTTWFQKETSITNITTASTEAEAGSLFVPLRGNRDGHEFIQDALSRGASYFLVEENHPILKELDDEHGKKAIPVKDTLVALGKLAAFHRSRFNPIVIAVTGSSGKTTTKELLGNCLKNLGEDALVVTEKNYNNEIGLPFTLFRISVQTKIVVCELGMNHKGEISRLTEIAKPDYAIITTIGTAHIEFLGSQKNIAKAKAEVAEGLSKGGILFYPSIGEYSKILKKKTRKYRGKFVLVKPEQTFSILRKNPSGFSLKYKDEEIEWNLPGDKLLGNLAVAVACLETIGTPKEWIRDGISSFKSGNKRLDLQRGKFSVINDTYNANYESMLSSLEVADQLADGQEFYAVLGDMKELGKHSSEFHKKLGKHCAGFQNLKGLFTFGADSRWIGEEFVKRTSSPKFSEHFENTEDGLKQLVQSFLKSVPEGSVVLAKASRGIQLERFVDSLQV</sequence>